<sequence length="133" mass="15131">MLKKNVFTILFIGWLIVITSLSLFSFSGLDTGSISIPYADKITHFGFYSGFVVLGCLSVWEWRREKITLKKALWIMVITAIFYGMGIEALQYSMTKDRMAEWGDVLANSIGACIGGLAILWYFTKKEPLKWKL</sequence>
<dbReference type="Proteomes" id="UP000237640">
    <property type="component" value="Unassembled WGS sequence"/>
</dbReference>
<keyword evidence="1" id="KW-0472">Membrane</keyword>
<reference evidence="3 4" key="1">
    <citation type="submission" date="2018-03" db="EMBL/GenBank/DDBJ databases">
        <title>Genomic Encyclopedia of Archaeal and Bacterial Type Strains, Phase II (KMG-II): from individual species to whole genera.</title>
        <authorList>
            <person name="Goeker M."/>
        </authorList>
    </citation>
    <scope>NUCLEOTIDE SEQUENCE [LARGE SCALE GENOMIC DNA]</scope>
    <source>
        <strain evidence="3 4">DSM 25027</strain>
    </source>
</reference>
<gene>
    <name evidence="3" type="ORF">CLV81_1737</name>
</gene>
<feature type="domain" description="VanZ-like" evidence="2">
    <location>
        <begin position="39"/>
        <end position="119"/>
    </location>
</feature>
<feature type="transmembrane region" description="Helical" evidence="1">
    <location>
        <begin position="105"/>
        <end position="123"/>
    </location>
</feature>
<feature type="transmembrane region" description="Helical" evidence="1">
    <location>
        <begin position="72"/>
        <end position="93"/>
    </location>
</feature>
<comment type="caution">
    <text evidence="3">The sequence shown here is derived from an EMBL/GenBank/DDBJ whole genome shotgun (WGS) entry which is preliminary data.</text>
</comment>
<dbReference type="Pfam" id="PF04892">
    <property type="entry name" value="VanZ"/>
    <property type="match status" value="1"/>
</dbReference>
<organism evidence="3 4">
    <name type="scientific">Flagellimonas meridianipacifica</name>
    <dbReference type="NCBI Taxonomy" id="1080225"/>
    <lineage>
        <taxon>Bacteria</taxon>
        <taxon>Pseudomonadati</taxon>
        <taxon>Bacteroidota</taxon>
        <taxon>Flavobacteriia</taxon>
        <taxon>Flavobacteriales</taxon>
        <taxon>Flavobacteriaceae</taxon>
        <taxon>Flagellimonas</taxon>
    </lineage>
</organism>
<feature type="transmembrane region" description="Helical" evidence="1">
    <location>
        <begin position="7"/>
        <end position="29"/>
    </location>
</feature>
<protein>
    <submittedName>
        <fullName evidence="3">VanZ like protein</fullName>
    </submittedName>
</protein>
<evidence type="ECO:0000259" key="2">
    <source>
        <dbReference type="Pfam" id="PF04892"/>
    </source>
</evidence>
<keyword evidence="1" id="KW-1133">Transmembrane helix</keyword>
<keyword evidence="4" id="KW-1185">Reference proteome</keyword>
<keyword evidence="1" id="KW-0812">Transmembrane</keyword>
<evidence type="ECO:0000313" key="3">
    <source>
        <dbReference type="EMBL" id="PRX57727.1"/>
    </source>
</evidence>
<accession>A0A2T0MJG9</accession>
<evidence type="ECO:0000256" key="1">
    <source>
        <dbReference type="SAM" id="Phobius"/>
    </source>
</evidence>
<dbReference type="RefSeq" id="WP_158259103.1">
    <property type="nucleotide sequence ID" value="NZ_PVYX01000001.1"/>
</dbReference>
<dbReference type="PANTHER" id="PTHR28008:SF1">
    <property type="entry name" value="DOMAIN PROTEIN, PUTATIVE (AFU_ORTHOLOGUE AFUA_3G10980)-RELATED"/>
    <property type="match status" value="1"/>
</dbReference>
<proteinExistence type="predicted"/>
<dbReference type="OrthoDB" id="5472246at2"/>
<dbReference type="EMBL" id="PVYX01000001">
    <property type="protein sequence ID" value="PRX57727.1"/>
    <property type="molecule type" value="Genomic_DNA"/>
</dbReference>
<feature type="transmembrane region" description="Helical" evidence="1">
    <location>
        <begin position="41"/>
        <end position="60"/>
    </location>
</feature>
<dbReference type="PANTHER" id="PTHR28008">
    <property type="entry name" value="DOMAIN PROTEIN, PUTATIVE (AFU_ORTHOLOGUE AFUA_3G10980)-RELATED"/>
    <property type="match status" value="1"/>
</dbReference>
<evidence type="ECO:0000313" key="4">
    <source>
        <dbReference type="Proteomes" id="UP000237640"/>
    </source>
</evidence>
<name>A0A2T0MJG9_9FLAO</name>
<dbReference type="NCBIfam" id="NF037970">
    <property type="entry name" value="vanZ_1"/>
    <property type="match status" value="1"/>
</dbReference>
<dbReference type="InterPro" id="IPR006976">
    <property type="entry name" value="VanZ-like"/>
</dbReference>
<dbReference type="AlphaFoldDB" id="A0A2T0MJG9"/>